<accession>A0A927GC16</accession>
<dbReference type="Proteomes" id="UP000653797">
    <property type="component" value="Unassembled WGS sequence"/>
</dbReference>
<dbReference type="InterPro" id="IPR038670">
    <property type="entry name" value="HslJ-like_sf"/>
</dbReference>
<dbReference type="Pfam" id="PF03724">
    <property type="entry name" value="META"/>
    <property type="match status" value="1"/>
</dbReference>
<sequence length="151" mass="16324">MILSRLLSVSIALLFLGLTTRCGKKESVVAPNIAALVGTWQLIEPDSTNGVTLQFAYDSRNPPQDITPFNVSGRAAVNGYTLRLFATLDGTMSADNLGYTDMAGSPQAMQFEQTYFASLNAVARFDLPTSGRLRLYHGGSQPGVLTYKKVN</sequence>
<evidence type="ECO:0000313" key="2">
    <source>
        <dbReference type="EMBL" id="MBD2752183.1"/>
    </source>
</evidence>
<comment type="caution">
    <text evidence="2">The sequence shown here is derived from an EMBL/GenBank/DDBJ whole genome shotgun (WGS) entry which is preliminary data.</text>
</comment>
<dbReference type="Gene3D" id="2.40.128.270">
    <property type="match status" value="1"/>
</dbReference>
<evidence type="ECO:0000259" key="1">
    <source>
        <dbReference type="Pfam" id="PF03724"/>
    </source>
</evidence>
<evidence type="ECO:0000313" key="3">
    <source>
        <dbReference type="Proteomes" id="UP000653797"/>
    </source>
</evidence>
<dbReference type="EMBL" id="JACXAA010000001">
    <property type="protein sequence ID" value="MBD2752183.1"/>
    <property type="molecule type" value="Genomic_DNA"/>
</dbReference>
<gene>
    <name evidence="2" type="ORF">IC230_04715</name>
</gene>
<dbReference type="InterPro" id="IPR005184">
    <property type="entry name" value="DUF306_Meta_HslJ"/>
</dbReference>
<keyword evidence="3" id="KW-1185">Reference proteome</keyword>
<protein>
    <submittedName>
        <fullName evidence="2">META domain-containing protein</fullName>
    </submittedName>
</protein>
<reference evidence="2" key="1">
    <citation type="submission" date="2020-09" db="EMBL/GenBank/DDBJ databases">
        <authorList>
            <person name="Kim M.K."/>
        </authorList>
    </citation>
    <scope>NUCLEOTIDE SEQUENCE</scope>
    <source>
        <strain evidence="2">BT704</strain>
    </source>
</reference>
<dbReference type="AlphaFoldDB" id="A0A927GC16"/>
<dbReference type="RefSeq" id="WP_191037794.1">
    <property type="nucleotide sequence ID" value="NZ_JACXAA010000001.1"/>
</dbReference>
<organism evidence="2 3">
    <name type="scientific">Spirosoma validum</name>
    <dbReference type="NCBI Taxonomy" id="2771355"/>
    <lineage>
        <taxon>Bacteria</taxon>
        <taxon>Pseudomonadati</taxon>
        <taxon>Bacteroidota</taxon>
        <taxon>Cytophagia</taxon>
        <taxon>Cytophagales</taxon>
        <taxon>Cytophagaceae</taxon>
        <taxon>Spirosoma</taxon>
    </lineage>
</organism>
<name>A0A927GC16_9BACT</name>
<proteinExistence type="predicted"/>
<feature type="domain" description="DUF306" evidence="1">
    <location>
        <begin position="45"/>
        <end position="140"/>
    </location>
</feature>